<dbReference type="SUPFAM" id="SSF49899">
    <property type="entry name" value="Concanavalin A-like lectins/glucanases"/>
    <property type="match status" value="1"/>
</dbReference>
<organism evidence="4 5">
    <name type="scientific">Cercophora scortea</name>
    <dbReference type="NCBI Taxonomy" id="314031"/>
    <lineage>
        <taxon>Eukaryota</taxon>
        <taxon>Fungi</taxon>
        <taxon>Dikarya</taxon>
        <taxon>Ascomycota</taxon>
        <taxon>Pezizomycotina</taxon>
        <taxon>Sordariomycetes</taxon>
        <taxon>Sordariomycetidae</taxon>
        <taxon>Sordariales</taxon>
        <taxon>Lasiosphaeriaceae</taxon>
        <taxon>Cercophora</taxon>
    </lineage>
</organism>
<accession>A0AAE0IP69</accession>
<dbReference type="GO" id="GO:0016757">
    <property type="term" value="F:glycosyltransferase activity"/>
    <property type="evidence" value="ECO:0007669"/>
    <property type="project" value="TreeGrafter"/>
</dbReference>
<feature type="region of interest" description="Disordered" evidence="1">
    <location>
        <begin position="276"/>
        <end position="312"/>
    </location>
</feature>
<dbReference type="GO" id="GO:0009277">
    <property type="term" value="C:fungal-type cell wall"/>
    <property type="evidence" value="ECO:0007669"/>
    <property type="project" value="TreeGrafter"/>
</dbReference>
<dbReference type="Gene3D" id="2.60.120.200">
    <property type="match status" value="1"/>
</dbReference>
<comment type="caution">
    <text evidence="4">The sequence shown here is derived from an EMBL/GenBank/DDBJ whole genome shotgun (WGS) entry which is preliminary data.</text>
</comment>
<dbReference type="GO" id="GO:0005975">
    <property type="term" value="P:carbohydrate metabolic process"/>
    <property type="evidence" value="ECO:0007669"/>
    <property type="project" value="InterPro"/>
</dbReference>
<dbReference type="AlphaFoldDB" id="A0AAE0IP69"/>
<evidence type="ECO:0000313" key="5">
    <source>
        <dbReference type="Proteomes" id="UP001286456"/>
    </source>
</evidence>
<keyword evidence="5" id="KW-1185">Reference proteome</keyword>
<dbReference type="PANTHER" id="PTHR10963:SF68">
    <property type="entry name" value="GLYCOSIDASE CRH1-RELATED"/>
    <property type="match status" value="1"/>
</dbReference>
<dbReference type="PROSITE" id="PS51762">
    <property type="entry name" value="GH16_2"/>
    <property type="match status" value="1"/>
</dbReference>
<name>A0AAE0IP69_9PEZI</name>
<dbReference type="InterPro" id="IPR000757">
    <property type="entry name" value="Beta-glucanase-like"/>
</dbReference>
<dbReference type="Pfam" id="PF00722">
    <property type="entry name" value="Glyco_hydro_16"/>
    <property type="match status" value="1"/>
</dbReference>
<dbReference type="InterPro" id="IPR013320">
    <property type="entry name" value="ConA-like_dom_sf"/>
</dbReference>
<feature type="chain" id="PRO_5041970015" evidence="2">
    <location>
        <begin position="22"/>
        <end position="357"/>
    </location>
</feature>
<evidence type="ECO:0000259" key="3">
    <source>
        <dbReference type="PROSITE" id="PS51762"/>
    </source>
</evidence>
<sequence length="357" mass="37473">MGRISLRSLGALLAAATLVVAQTYTSCDPTKKICPPDPALSRPSYAVDFRTAGPAGDPANWASIGGGAVTYSPLSGAAFTINKKGDSPTLATAWYFFFGRAEVHLRTAPGQGIVSCVVLESDDLDEIDWEWIGGVPGQVQTNYFGKGNTTSWDRGTNVTLAASSQTKSMNYTIDWSPAGVSWFIDGRPVRYLRYGDALGGRNYPQTPVRLKIGIWAGGDSDNPNGTIAWAGGVTDYGKGPFTMFVEKVVVENRNPGGRYRYGDLSGSWESIVVEEDDEDTARNSSVGVRGPGSHYSATASEDDSRGSGSGVEVVEGATSGMEAADAALSIGAGGRSLPGWNLGMVLGSVAAFVLVTL</sequence>
<evidence type="ECO:0000256" key="1">
    <source>
        <dbReference type="SAM" id="MobiDB-lite"/>
    </source>
</evidence>
<dbReference type="GO" id="GO:0004553">
    <property type="term" value="F:hydrolase activity, hydrolyzing O-glycosyl compounds"/>
    <property type="evidence" value="ECO:0007669"/>
    <property type="project" value="InterPro"/>
</dbReference>
<gene>
    <name evidence="4" type="ORF">B0T19DRAFT_450063</name>
</gene>
<dbReference type="Proteomes" id="UP001286456">
    <property type="component" value="Unassembled WGS sequence"/>
</dbReference>
<evidence type="ECO:0000313" key="4">
    <source>
        <dbReference type="EMBL" id="KAK3328674.1"/>
    </source>
</evidence>
<protein>
    <submittedName>
        <fullName evidence="4">Concanavalin A-like lectin/glucanase domain-containing protein</fullName>
    </submittedName>
</protein>
<reference evidence="4" key="1">
    <citation type="journal article" date="2023" name="Mol. Phylogenet. Evol.">
        <title>Genome-scale phylogeny and comparative genomics of the fungal order Sordariales.</title>
        <authorList>
            <person name="Hensen N."/>
            <person name="Bonometti L."/>
            <person name="Westerberg I."/>
            <person name="Brannstrom I.O."/>
            <person name="Guillou S."/>
            <person name="Cros-Aarteil S."/>
            <person name="Calhoun S."/>
            <person name="Haridas S."/>
            <person name="Kuo A."/>
            <person name="Mondo S."/>
            <person name="Pangilinan J."/>
            <person name="Riley R."/>
            <person name="LaButti K."/>
            <person name="Andreopoulos B."/>
            <person name="Lipzen A."/>
            <person name="Chen C."/>
            <person name="Yan M."/>
            <person name="Daum C."/>
            <person name="Ng V."/>
            <person name="Clum A."/>
            <person name="Steindorff A."/>
            <person name="Ohm R.A."/>
            <person name="Martin F."/>
            <person name="Silar P."/>
            <person name="Natvig D.O."/>
            <person name="Lalanne C."/>
            <person name="Gautier V."/>
            <person name="Ament-Velasquez S.L."/>
            <person name="Kruys A."/>
            <person name="Hutchinson M.I."/>
            <person name="Powell A.J."/>
            <person name="Barry K."/>
            <person name="Miller A.N."/>
            <person name="Grigoriev I.V."/>
            <person name="Debuchy R."/>
            <person name="Gladieux P."/>
            <person name="Hiltunen Thoren M."/>
            <person name="Johannesson H."/>
        </authorList>
    </citation>
    <scope>NUCLEOTIDE SEQUENCE</scope>
    <source>
        <strain evidence="4">SMH4131-1</strain>
    </source>
</reference>
<dbReference type="EMBL" id="JAUEPO010000003">
    <property type="protein sequence ID" value="KAK3328674.1"/>
    <property type="molecule type" value="Genomic_DNA"/>
</dbReference>
<dbReference type="PANTHER" id="PTHR10963">
    <property type="entry name" value="GLYCOSYL HYDROLASE-RELATED"/>
    <property type="match status" value="1"/>
</dbReference>
<dbReference type="GO" id="GO:0031505">
    <property type="term" value="P:fungal-type cell wall organization"/>
    <property type="evidence" value="ECO:0007669"/>
    <property type="project" value="TreeGrafter"/>
</dbReference>
<dbReference type="InterPro" id="IPR050546">
    <property type="entry name" value="Glycosyl_Hydrlase_16"/>
</dbReference>
<dbReference type="CDD" id="cd02183">
    <property type="entry name" value="GH16_fungal_CRH1_transglycosylase"/>
    <property type="match status" value="1"/>
</dbReference>
<reference evidence="4" key="2">
    <citation type="submission" date="2023-06" db="EMBL/GenBank/DDBJ databases">
        <authorList>
            <consortium name="Lawrence Berkeley National Laboratory"/>
            <person name="Haridas S."/>
            <person name="Hensen N."/>
            <person name="Bonometti L."/>
            <person name="Westerberg I."/>
            <person name="Brannstrom I.O."/>
            <person name="Guillou S."/>
            <person name="Cros-Aarteil S."/>
            <person name="Calhoun S."/>
            <person name="Kuo A."/>
            <person name="Mondo S."/>
            <person name="Pangilinan J."/>
            <person name="Riley R."/>
            <person name="Labutti K."/>
            <person name="Andreopoulos B."/>
            <person name="Lipzen A."/>
            <person name="Chen C."/>
            <person name="Yanf M."/>
            <person name="Daum C."/>
            <person name="Ng V."/>
            <person name="Clum A."/>
            <person name="Steindorff A."/>
            <person name="Ohm R."/>
            <person name="Martin F."/>
            <person name="Silar P."/>
            <person name="Natvig D."/>
            <person name="Lalanne C."/>
            <person name="Gautier V."/>
            <person name="Ament-Velasquez S.L."/>
            <person name="Kruys A."/>
            <person name="Hutchinson M.I."/>
            <person name="Powell A.J."/>
            <person name="Barry K."/>
            <person name="Miller A.N."/>
            <person name="Grigoriev I.V."/>
            <person name="Debuchy R."/>
            <person name="Gladieux P."/>
            <person name="Thoren M.H."/>
            <person name="Johannesson H."/>
        </authorList>
    </citation>
    <scope>NUCLEOTIDE SEQUENCE</scope>
    <source>
        <strain evidence="4">SMH4131-1</strain>
    </source>
</reference>
<feature type="domain" description="GH16" evidence="3">
    <location>
        <begin position="28"/>
        <end position="245"/>
    </location>
</feature>
<proteinExistence type="predicted"/>
<evidence type="ECO:0000256" key="2">
    <source>
        <dbReference type="SAM" id="SignalP"/>
    </source>
</evidence>
<keyword evidence="2" id="KW-0732">Signal</keyword>
<feature type="signal peptide" evidence="2">
    <location>
        <begin position="1"/>
        <end position="21"/>
    </location>
</feature>